<evidence type="ECO:0000256" key="1">
    <source>
        <dbReference type="SAM" id="MobiDB-lite"/>
    </source>
</evidence>
<organism evidence="2 3">
    <name type="scientific">Tsukamurella paurometabola</name>
    <name type="common">Corynebacterium paurometabolum</name>
    <dbReference type="NCBI Taxonomy" id="2061"/>
    <lineage>
        <taxon>Bacteria</taxon>
        <taxon>Bacillati</taxon>
        <taxon>Actinomycetota</taxon>
        <taxon>Actinomycetes</taxon>
        <taxon>Mycobacteriales</taxon>
        <taxon>Tsukamurellaceae</taxon>
        <taxon>Tsukamurella</taxon>
    </lineage>
</organism>
<dbReference type="AlphaFoldDB" id="A0A3P8JUE6"/>
<dbReference type="OrthoDB" id="9955442at2"/>
<protein>
    <submittedName>
        <fullName evidence="2">Uncharacterized protein</fullName>
    </submittedName>
</protein>
<sequence length="82" mass="8950">MLVPGYRPPKPTNEPPPFRDFDAHRYDMARLTAMIERLIAVTAHAEPNGITVAVPVPAVEKLYRGKGLTRLRASVARAIGSG</sequence>
<dbReference type="RefSeq" id="WP_126194418.1">
    <property type="nucleotide sequence ID" value="NZ_CP085954.1"/>
</dbReference>
<accession>A0A3P8JUE6</accession>
<proteinExistence type="predicted"/>
<reference evidence="2 3" key="1">
    <citation type="submission" date="2018-12" db="EMBL/GenBank/DDBJ databases">
        <authorList>
            <consortium name="Pathogen Informatics"/>
        </authorList>
    </citation>
    <scope>NUCLEOTIDE SEQUENCE [LARGE SCALE GENOMIC DNA]</scope>
    <source>
        <strain evidence="2 3">NCTC10741</strain>
    </source>
</reference>
<feature type="region of interest" description="Disordered" evidence="1">
    <location>
        <begin position="1"/>
        <end position="21"/>
    </location>
</feature>
<evidence type="ECO:0000313" key="3">
    <source>
        <dbReference type="Proteomes" id="UP000271626"/>
    </source>
</evidence>
<feature type="compositionally biased region" description="Pro residues" evidence="1">
    <location>
        <begin position="1"/>
        <end position="16"/>
    </location>
</feature>
<dbReference type="EMBL" id="LR131273">
    <property type="protein sequence ID" value="VDR36969.1"/>
    <property type="molecule type" value="Genomic_DNA"/>
</dbReference>
<gene>
    <name evidence="2" type="ORF">NCTC10741_00064</name>
</gene>
<name>A0A3P8JUE6_TSUPA</name>
<dbReference type="Proteomes" id="UP000271626">
    <property type="component" value="Chromosome"/>
</dbReference>
<evidence type="ECO:0000313" key="2">
    <source>
        <dbReference type="EMBL" id="VDR36969.1"/>
    </source>
</evidence>